<proteinExistence type="predicted"/>
<keyword evidence="2" id="KW-1185">Reference proteome</keyword>
<evidence type="ECO:0008006" key="3">
    <source>
        <dbReference type="Google" id="ProtNLM"/>
    </source>
</evidence>
<evidence type="ECO:0000313" key="2">
    <source>
        <dbReference type="Proteomes" id="UP001501570"/>
    </source>
</evidence>
<protein>
    <recommendedName>
        <fullName evidence="3">Tetratricopeptide repeat protein</fullName>
    </recommendedName>
</protein>
<sequence length="88" mass="9369">MIARVHQQVGDGASAVEAYQQAVAATPADMGWDRAEAMASLAECQARFGYRETAGRTAAHARRLIDGIYHASAGRQRARLDAIAPDAT</sequence>
<evidence type="ECO:0000313" key="1">
    <source>
        <dbReference type="EMBL" id="GAA5199775.1"/>
    </source>
</evidence>
<dbReference type="EMBL" id="BAABJQ010000039">
    <property type="protein sequence ID" value="GAA5199775.1"/>
    <property type="molecule type" value="Genomic_DNA"/>
</dbReference>
<dbReference type="SUPFAM" id="SSF48452">
    <property type="entry name" value="TPR-like"/>
    <property type="match status" value="1"/>
</dbReference>
<gene>
    <name evidence="1" type="ORF">GCM10023322_76180</name>
</gene>
<comment type="caution">
    <text evidence="1">The sequence shown here is derived from an EMBL/GenBank/DDBJ whole genome shotgun (WGS) entry which is preliminary data.</text>
</comment>
<accession>A0ABP9SRG9</accession>
<name>A0ABP9SRG9_9ACTN</name>
<dbReference type="Proteomes" id="UP001501570">
    <property type="component" value="Unassembled WGS sequence"/>
</dbReference>
<reference evidence="2" key="1">
    <citation type="journal article" date="2019" name="Int. J. Syst. Evol. Microbiol.">
        <title>The Global Catalogue of Microorganisms (GCM) 10K type strain sequencing project: providing services to taxonomists for standard genome sequencing and annotation.</title>
        <authorList>
            <consortium name="The Broad Institute Genomics Platform"/>
            <consortium name="The Broad Institute Genome Sequencing Center for Infectious Disease"/>
            <person name="Wu L."/>
            <person name="Ma J."/>
        </authorList>
    </citation>
    <scope>NUCLEOTIDE SEQUENCE [LARGE SCALE GENOMIC DNA]</scope>
    <source>
        <strain evidence="2">JCM 18304</strain>
    </source>
</reference>
<organism evidence="1 2">
    <name type="scientific">Rugosimonospora acidiphila</name>
    <dbReference type="NCBI Taxonomy" id="556531"/>
    <lineage>
        <taxon>Bacteria</taxon>
        <taxon>Bacillati</taxon>
        <taxon>Actinomycetota</taxon>
        <taxon>Actinomycetes</taxon>
        <taxon>Micromonosporales</taxon>
        <taxon>Micromonosporaceae</taxon>
        <taxon>Rugosimonospora</taxon>
    </lineage>
</organism>
<dbReference type="InterPro" id="IPR011990">
    <property type="entry name" value="TPR-like_helical_dom_sf"/>
</dbReference>